<dbReference type="SUPFAM" id="SSF54001">
    <property type="entry name" value="Cysteine proteinases"/>
    <property type="match status" value="1"/>
</dbReference>
<evidence type="ECO:0000256" key="5">
    <source>
        <dbReference type="SAM" id="MobiDB-lite"/>
    </source>
</evidence>
<dbReference type="PROSITE" id="PS00972">
    <property type="entry name" value="USP_1"/>
    <property type="match status" value="1"/>
</dbReference>
<evidence type="ECO:0000256" key="2">
    <source>
        <dbReference type="ARBA" id="ARBA00022722"/>
    </source>
</evidence>
<feature type="compositionally biased region" description="Acidic residues" evidence="5">
    <location>
        <begin position="790"/>
        <end position="799"/>
    </location>
</feature>
<dbReference type="PROSITE" id="PS00973">
    <property type="entry name" value="USP_2"/>
    <property type="match status" value="1"/>
</dbReference>
<accession>A0A9P5RVH1</accession>
<dbReference type="CDD" id="cd01310">
    <property type="entry name" value="TatD_DNAse"/>
    <property type="match status" value="1"/>
</dbReference>
<dbReference type="GO" id="GO:0016579">
    <property type="term" value="P:protein deubiquitination"/>
    <property type="evidence" value="ECO:0007669"/>
    <property type="project" value="InterPro"/>
</dbReference>
<dbReference type="PANTHER" id="PTHR10060">
    <property type="entry name" value="TATD FAMILY DEOXYRIBONUCLEASE"/>
    <property type="match status" value="1"/>
</dbReference>
<keyword evidence="2" id="KW-0540">Nuclease</keyword>
<dbReference type="InterPro" id="IPR032466">
    <property type="entry name" value="Metal_Hydrolase"/>
</dbReference>
<feature type="compositionally biased region" description="Basic and acidic residues" evidence="5">
    <location>
        <begin position="737"/>
        <end position="747"/>
    </location>
</feature>
<dbReference type="InterPro" id="IPR001130">
    <property type="entry name" value="TatD-like"/>
</dbReference>
<evidence type="ECO:0000313" key="8">
    <source>
        <dbReference type="Proteomes" id="UP000748756"/>
    </source>
</evidence>
<feature type="compositionally biased region" description="Polar residues" evidence="5">
    <location>
        <begin position="544"/>
        <end position="554"/>
    </location>
</feature>
<name>A0A9P5RVH1_9FUNG</name>
<feature type="compositionally biased region" description="Polar residues" evidence="5">
    <location>
        <begin position="709"/>
        <end position="735"/>
    </location>
</feature>
<dbReference type="FunFam" id="3.20.20.140:FF:000040">
    <property type="entry name" value="Putative tatD related deoxyribonuclease"/>
    <property type="match status" value="1"/>
</dbReference>
<dbReference type="InterPro" id="IPR028889">
    <property type="entry name" value="USP"/>
</dbReference>
<feature type="compositionally biased region" description="Basic and acidic residues" evidence="5">
    <location>
        <begin position="523"/>
        <end position="543"/>
    </location>
</feature>
<dbReference type="EMBL" id="JAAAUQ010000610">
    <property type="protein sequence ID" value="KAF9148818.1"/>
    <property type="molecule type" value="Genomic_DNA"/>
</dbReference>
<feature type="region of interest" description="Disordered" evidence="5">
    <location>
        <begin position="360"/>
        <end position="655"/>
    </location>
</feature>
<feature type="compositionally biased region" description="Polar residues" evidence="5">
    <location>
        <begin position="488"/>
        <end position="499"/>
    </location>
</feature>
<comment type="caution">
    <text evidence="7">The sequence shown here is derived from an EMBL/GenBank/DDBJ whole genome shotgun (WGS) entry which is preliminary data.</text>
</comment>
<gene>
    <name evidence="7" type="primary">TATDN1_2</name>
    <name evidence="7" type="ORF">BG015_009442</name>
</gene>
<dbReference type="Proteomes" id="UP000748756">
    <property type="component" value="Unassembled WGS sequence"/>
</dbReference>
<evidence type="ECO:0000256" key="4">
    <source>
        <dbReference type="ARBA" id="ARBA00022801"/>
    </source>
</evidence>
<keyword evidence="4" id="KW-0378">Hydrolase</keyword>
<feature type="compositionally biased region" description="Basic and acidic residues" evidence="5">
    <location>
        <begin position="477"/>
        <end position="486"/>
    </location>
</feature>
<evidence type="ECO:0000256" key="3">
    <source>
        <dbReference type="ARBA" id="ARBA00022723"/>
    </source>
</evidence>
<evidence type="ECO:0000259" key="6">
    <source>
        <dbReference type="PROSITE" id="PS50235"/>
    </source>
</evidence>
<dbReference type="InterPro" id="IPR018228">
    <property type="entry name" value="DNase_TatD-rel_CS"/>
</dbReference>
<feature type="compositionally biased region" description="Basic and acidic residues" evidence="5">
    <location>
        <begin position="629"/>
        <end position="651"/>
    </location>
</feature>
<feature type="compositionally biased region" description="Acidic residues" evidence="5">
    <location>
        <begin position="823"/>
        <end position="837"/>
    </location>
</feature>
<feature type="compositionally biased region" description="Low complexity" evidence="5">
    <location>
        <begin position="677"/>
        <end position="692"/>
    </location>
</feature>
<dbReference type="Gene3D" id="3.90.70.10">
    <property type="entry name" value="Cysteine proteinases"/>
    <property type="match status" value="1"/>
</dbReference>
<feature type="compositionally biased region" description="Basic residues" evidence="5">
    <location>
        <begin position="578"/>
        <end position="588"/>
    </location>
</feature>
<dbReference type="SUPFAM" id="SSF51556">
    <property type="entry name" value="Metallo-dependent hydrolases"/>
    <property type="match status" value="1"/>
</dbReference>
<dbReference type="GO" id="GO:0005829">
    <property type="term" value="C:cytosol"/>
    <property type="evidence" value="ECO:0007669"/>
    <property type="project" value="TreeGrafter"/>
</dbReference>
<evidence type="ECO:0000313" key="7">
    <source>
        <dbReference type="EMBL" id="KAF9148818.1"/>
    </source>
</evidence>
<dbReference type="PROSITE" id="PS01090">
    <property type="entry name" value="TATD_2"/>
    <property type="match status" value="1"/>
</dbReference>
<feature type="region of interest" description="Disordered" evidence="5">
    <location>
        <begin position="318"/>
        <end position="345"/>
    </location>
</feature>
<dbReference type="InterPro" id="IPR038765">
    <property type="entry name" value="Papain-like_cys_pep_sf"/>
</dbReference>
<feature type="compositionally biased region" description="Basic and acidic residues" evidence="5">
    <location>
        <begin position="920"/>
        <end position="942"/>
    </location>
</feature>
<evidence type="ECO:0000256" key="1">
    <source>
        <dbReference type="ARBA" id="ARBA00009275"/>
    </source>
</evidence>
<dbReference type="GO" id="GO:0004843">
    <property type="term" value="F:cysteine-type deubiquitinase activity"/>
    <property type="evidence" value="ECO:0007669"/>
    <property type="project" value="InterPro"/>
</dbReference>
<reference evidence="7" key="1">
    <citation type="journal article" date="2020" name="Fungal Divers.">
        <title>Resolving the Mortierellaceae phylogeny through synthesis of multi-gene phylogenetics and phylogenomics.</title>
        <authorList>
            <person name="Vandepol N."/>
            <person name="Liber J."/>
            <person name="Desiro A."/>
            <person name="Na H."/>
            <person name="Kennedy M."/>
            <person name="Barry K."/>
            <person name="Grigoriev I.V."/>
            <person name="Miller A.N."/>
            <person name="O'Donnell K."/>
            <person name="Stajich J.E."/>
            <person name="Bonito G."/>
        </authorList>
    </citation>
    <scope>NUCLEOTIDE SEQUENCE</scope>
    <source>
        <strain evidence="7">NRRL 6426</strain>
    </source>
</reference>
<dbReference type="PANTHER" id="PTHR10060:SF15">
    <property type="entry name" value="DEOXYRIBONUCLEASE TATDN1"/>
    <property type="match status" value="1"/>
</dbReference>
<protein>
    <submittedName>
        <fullName evidence="7">TatD DNase</fullName>
    </submittedName>
</protein>
<dbReference type="GO" id="GO:0008296">
    <property type="term" value="F:3'-5'-DNA exonuclease activity"/>
    <property type="evidence" value="ECO:0007669"/>
    <property type="project" value="TreeGrafter"/>
</dbReference>
<dbReference type="Pfam" id="PF00443">
    <property type="entry name" value="UCH"/>
    <property type="match status" value="1"/>
</dbReference>
<dbReference type="Gene3D" id="3.20.20.140">
    <property type="entry name" value="Metal-dependent hydrolases"/>
    <property type="match status" value="1"/>
</dbReference>
<dbReference type="GO" id="GO:0046872">
    <property type="term" value="F:metal ion binding"/>
    <property type="evidence" value="ECO:0007669"/>
    <property type="project" value="UniProtKB-KW"/>
</dbReference>
<dbReference type="PROSITE" id="PS01091">
    <property type="entry name" value="TATD_3"/>
    <property type="match status" value="1"/>
</dbReference>
<dbReference type="InterPro" id="IPR018200">
    <property type="entry name" value="USP_CS"/>
</dbReference>
<feature type="compositionally biased region" description="Low complexity" evidence="5">
    <location>
        <begin position="451"/>
        <end position="474"/>
    </location>
</feature>
<dbReference type="PROSITE" id="PS50235">
    <property type="entry name" value="USP_3"/>
    <property type="match status" value="1"/>
</dbReference>
<feature type="compositionally biased region" description="Basic residues" evidence="5">
    <location>
        <begin position="900"/>
        <end position="909"/>
    </location>
</feature>
<dbReference type="CDD" id="cd02257">
    <property type="entry name" value="Peptidase_C19"/>
    <property type="match status" value="1"/>
</dbReference>
<comment type="similarity">
    <text evidence="1">Belongs to the metallo-dependent hydrolases superfamily. TatD-type hydrolase family.</text>
</comment>
<sequence length="1439" mass="159583">MPPRLIDIGINLTDPMFRGLYNGKQAHVDDLAQVLFRSKRAGVDRMIVTAGNLSDCKEALDLVKNHDSLFMTVGCHPTRCSEFESHADGPEGYFNALKAYLDNPETKGKVVAIGECGLDYDRLHFCSKEIQQKYFERQFDLAESTRLPMFLHNRNTGEDFGKLVTQHRSRFTHGVVHSFTGSVEEMQQYLDLGLYIGINGCSLKTEENLKVAVSVPLDRLMLETDGPWCDIRPTHASFKHLSTMTPEQQAMYSPPSKKKEKFESGLMVKNRNEPCTMGQVLHVMADLHGMDPDTLADIVYKNTTKVFFPDFESRSMQPTKLAQRMKKDAGSSTTNGVSKKRKGSFNTLWGSADFDGYGVNGVGDHSDEQDESKDTGNINPAPIPRKRKSGGVSGDTKIGGAEVKTSQLREDTPSKKQKSGTAPPNPPVNSAFVNFFNRVQVNDIKKPKELASPSSVTASSPPSAPSQTVSVPQPTKSLKEMFDRSTRSLRPSETPTENGPQEGAIKANVKSIGVMGQTPPSLEKSKPLDSEPVPREAGKRNDSVTKTSTSTNEPNVAESVSEMMDVDDDESAQSTSGRPKKSSAKSRSKSTTYKKVATTEELEDNPRTTPAKGSGTKKQKPVATDEQDSETKVEYAAEAPKEDSPKDDPPKNRSVLEFFKFQPKLEVKVADTPQVKAAAGTTFGGEAELATTKITTKRDQDQDRAPMNSRPQSYSSKPVTPSFSASVESTISGPTDESLKGDTKEVVLEEPAPLVDEASSLSESEKPAQSRRRRLVRASHLQRTYNESSSSDEEQEELVQTDRKRRVPKEYKQNDGAGRDTDPLPESETEPEAEPEQEPAHVAASRQLFKSYFGSTSSLPPAPKVPKEPVPEANNETGFFDLGVARPAQKTYSKKPAPVLKRKAQKKRSAFSGSDEPESDRDSRSDDDLSDFEIKVDEKPDPNQKSISSMFAKATPRPTWALPVVKPERRKKLTPQSQSLLSGGLVNVGNTCYLNSVLQALRNTPGCTDTLYLMMRRILESAEITGRDLKSGTYKWRIFEQVITTFHDLDDREGRSSADQIYERSLCPKQIIETLRGGKSQFNTSGQQDVPEFLLYLISHFDDIQKAAQRMGAKAEIMLKANAKIETETETETKTATSTLPATSIVTSPSSSASSLSSNLSLFSYSTTSLTTMTTVTSAANWEPVNDLFQISTERVQVCAKCNKVTIKNDRDFDLTVQIDTANPGLVRDLEWGISDTMKQEVTTEDNKRYCERCKTNEHAHMSNFFTSLPKIMILRLQRSNFMQGAVKIPNGVACSQRMNFRQWMSSTYQGDHPDYELCAIIVHRGREMFAGHYFAYIRKDIEIETTITEPDGESWIEKKSYSWLKYNDSSVDPVSDEDMEKLFSGNVKKTATIDGSSPGENNKAHISGEDKIDLSALTSILDSHVATPYVYLYRRLDK</sequence>
<dbReference type="OrthoDB" id="6079689at2759"/>
<dbReference type="InterPro" id="IPR001394">
    <property type="entry name" value="Peptidase_C19_UCH"/>
</dbReference>
<keyword evidence="8" id="KW-1185">Reference proteome</keyword>
<organism evidence="7 8">
    <name type="scientific">Linnemannia schmuckeri</name>
    <dbReference type="NCBI Taxonomy" id="64567"/>
    <lineage>
        <taxon>Eukaryota</taxon>
        <taxon>Fungi</taxon>
        <taxon>Fungi incertae sedis</taxon>
        <taxon>Mucoromycota</taxon>
        <taxon>Mortierellomycotina</taxon>
        <taxon>Mortierellomycetes</taxon>
        <taxon>Mortierellales</taxon>
        <taxon>Mortierellaceae</taxon>
        <taxon>Linnemannia</taxon>
    </lineage>
</organism>
<feature type="region of interest" description="Disordered" evidence="5">
    <location>
        <begin position="677"/>
        <end position="946"/>
    </location>
</feature>
<feature type="domain" description="USP" evidence="6">
    <location>
        <begin position="983"/>
        <end position="1437"/>
    </location>
</feature>
<dbReference type="Pfam" id="PF01026">
    <property type="entry name" value="TatD_DNase"/>
    <property type="match status" value="1"/>
</dbReference>
<keyword evidence="3" id="KW-0479">Metal-binding</keyword>
<proteinExistence type="inferred from homology"/>
<feature type="compositionally biased region" description="Basic and acidic residues" evidence="5">
    <location>
        <begin position="808"/>
        <end position="822"/>
    </location>
</feature>
<dbReference type="InterPro" id="IPR050891">
    <property type="entry name" value="TatD-type_Hydrolase"/>
</dbReference>